<name>A0AAV4TGM2_CAEEX</name>
<keyword evidence="4" id="KW-1185">Reference proteome</keyword>
<comment type="caution">
    <text evidence="3">The sequence shown here is derived from an EMBL/GenBank/DDBJ whole genome shotgun (WGS) entry which is preliminary data.</text>
</comment>
<evidence type="ECO:0000259" key="2">
    <source>
        <dbReference type="Pfam" id="PF21107"/>
    </source>
</evidence>
<sequence>MRARYKSVKESETPEQYQRRLERDRLRKSQARQRETPEQRKSRLQGMLPPNKRVRETETPEQRKARLEKCRKISAEKKNGKKNSKDATPAEPAFVIKEEPIEFDPEPSTSAEIVILNANEDTFSCRTRRRQKRNPSSSTQNHLHLQILSSRMSLSFAVKNTLAVLLLYHHPLNPPLT</sequence>
<gene>
    <name evidence="3" type="ORF">CEXT_544981</name>
</gene>
<feature type="compositionally biased region" description="Basic and acidic residues" evidence="1">
    <location>
        <begin position="7"/>
        <end position="41"/>
    </location>
</feature>
<protein>
    <recommendedName>
        <fullName evidence="2">STPR domain-containing protein</fullName>
    </recommendedName>
</protein>
<organism evidence="3 4">
    <name type="scientific">Caerostris extrusa</name>
    <name type="common">Bark spider</name>
    <name type="synonym">Caerostris bankana</name>
    <dbReference type="NCBI Taxonomy" id="172846"/>
    <lineage>
        <taxon>Eukaryota</taxon>
        <taxon>Metazoa</taxon>
        <taxon>Ecdysozoa</taxon>
        <taxon>Arthropoda</taxon>
        <taxon>Chelicerata</taxon>
        <taxon>Arachnida</taxon>
        <taxon>Araneae</taxon>
        <taxon>Araneomorphae</taxon>
        <taxon>Entelegynae</taxon>
        <taxon>Araneoidea</taxon>
        <taxon>Araneidae</taxon>
        <taxon>Caerostris</taxon>
    </lineage>
</organism>
<feature type="region of interest" description="Disordered" evidence="1">
    <location>
        <begin position="1"/>
        <end position="102"/>
    </location>
</feature>
<evidence type="ECO:0000256" key="1">
    <source>
        <dbReference type="SAM" id="MobiDB-lite"/>
    </source>
</evidence>
<dbReference type="InterPro" id="IPR048998">
    <property type="entry name" value="STPR"/>
</dbReference>
<feature type="domain" description="STPR" evidence="2">
    <location>
        <begin position="1"/>
        <end position="66"/>
    </location>
</feature>
<evidence type="ECO:0000313" key="4">
    <source>
        <dbReference type="Proteomes" id="UP001054945"/>
    </source>
</evidence>
<accession>A0AAV4TGM2</accession>
<dbReference type="AlphaFoldDB" id="A0AAV4TGM2"/>
<reference evidence="3 4" key="1">
    <citation type="submission" date="2021-06" db="EMBL/GenBank/DDBJ databases">
        <title>Caerostris extrusa draft genome.</title>
        <authorList>
            <person name="Kono N."/>
            <person name="Arakawa K."/>
        </authorList>
    </citation>
    <scope>NUCLEOTIDE SEQUENCE [LARGE SCALE GENOMIC DNA]</scope>
</reference>
<dbReference type="Pfam" id="PF21107">
    <property type="entry name" value="STPRs"/>
    <property type="match status" value="1"/>
</dbReference>
<feature type="compositionally biased region" description="Basic and acidic residues" evidence="1">
    <location>
        <begin position="53"/>
        <end position="78"/>
    </location>
</feature>
<proteinExistence type="predicted"/>
<dbReference type="Proteomes" id="UP001054945">
    <property type="component" value="Unassembled WGS sequence"/>
</dbReference>
<dbReference type="EMBL" id="BPLR01011309">
    <property type="protein sequence ID" value="GIY45733.1"/>
    <property type="molecule type" value="Genomic_DNA"/>
</dbReference>
<evidence type="ECO:0000313" key="3">
    <source>
        <dbReference type="EMBL" id="GIY45733.1"/>
    </source>
</evidence>